<dbReference type="RefSeq" id="WP_106689746.1">
    <property type="nucleotide sequence ID" value="NZ_PXNQ02000001.1"/>
</dbReference>
<dbReference type="InterPro" id="IPR045857">
    <property type="entry name" value="O16G_dom_2"/>
</dbReference>
<name>A0A3R7P6H7_9RHOB</name>
<protein>
    <submittedName>
        <fullName evidence="5">Alpha-glucosidase</fullName>
    </submittedName>
</protein>
<keyword evidence="3" id="KW-0326">Glycosidase</keyword>
<dbReference type="Proteomes" id="UP000238137">
    <property type="component" value="Unassembled WGS sequence"/>
</dbReference>
<dbReference type="CDD" id="cd11330">
    <property type="entry name" value="AmyAc_OligoGlu"/>
    <property type="match status" value="1"/>
</dbReference>
<dbReference type="FunFam" id="3.90.400.10:FF:000002">
    <property type="entry name" value="Sucrose isomerase"/>
    <property type="match status" value="1"/>
</dbReference>
<dbReference type="InterPro" id="IPR006047">
    <property type="entry name" value="GH13_cat_dom"/>
</dbReference>
<reference evidence="5" key="1">
    <citation type="submission" date="2018-05" db="EMBL/GenBank/DDBJ databases">
        <title>Reclassification of Methylarcula marina and Methylarcula terricola as Paracoccus methylarcula sp.nov., comb.nov. and Paracoccus terricola comb.nov.</title>
        <authorList>
            <person name="Shmareva M.N."/>
            <person name="Doronina N.V."/>
            <person name="Vasilenko O.V."/>
            <person name="Tarlachkov S.V."/>
            <person name="Trotsenko Y.A."/>
        </authorList>
    </citation>
    <scope>NUCLEOTIDE SEQUENCE [LARGE SCALE GENOMIC DNA]</scope>
    <source>
        <strain evidence="5">VKM B-2159</strain>
    </source>
</reference>
<dbReference type="Gene3D" id="3.90.400.10">
    <property type="entry name" value="Oligo-1,6-glucosidase, Domain 2"/>
    <property type="match status" value="1"/>
</dbReference>
<keyword evidence="6" id="KW-1185">Reference proteome</keyword>
<dbReference type="PANTHER" id="PTHR10357">
    <property type="entry name" value="ALPHA-AMYLASE FAMILY MEMBER"/>
    <property type="match status" value="1"/>
</dbReference>
<proteinExistence type="inferred from homology"/>
<comment type="caution">
    <text evidence="5">The sequence shown here is derived from an EMBL/GenBank/DDBJ whole genome shotgun (WGS) entry which is preliminary data.</text>
</comment>
<dbReference type="Pfam" id="PF00128">
    <property type="entry name" value="Alpha-amylase"/>
    <property type="match status" value="1"/>
</dbReference>
<dbReference type="GO" id="GO:0009313">
    <property type="term" value="P:oligosaccharide catabolic process"/>
    <property type="evidence" value="ECO:0007669"/>
    <property type="project" value="TreeGrafter"/>
</dbReference>
<dbReference type="InterPro" id="IPR013780">
    <property type="entry name" value="Glyco_hydro_b"/>
</dbReference>
<evidence type="ECO:0000313" key="5">
    <source>
        <dbReference type="EMBL" id="RNF36153.1"/>
    </source>
</evidence>
<accession>A0A3R7P6H7</accession>
<keyword evidence="2" id="KW-0378">Hydrolase</keyword>
<dbReference type="PANTHER" id="PTHR10357:SF179">
    <property type="entry name" value="NEUTRAL AND BASIC AMINO ACID TRANSPORT PROTEIN RBAT"/>
    <property type="match status" value="1"/>
</dbReference>
<evidence type="ECO:0000256" key="3">
    <source>
        <dbReference type="ARBA" id="ARBA00023295"/>
    </source>
</evidence>
<dbReference type="GO" id="GO:0004556">
    <property type="term" value="F:alpha-amylase activity"/>
    <property type="evidence" value="ECO:0007669"/>
    <property type="project" value="TreeGrafter"/>
</dbReference>
<feature type="domain" description="Glycosyl hydrolase family 13 catalytic" evidence="4">
    <location>
        <begin position="12"/>
        <end position="397"/>
    </location>
</feature>
<dbReference type="SMART" id="SM00642">
    <property type="entry name" value="Aamy"/>
    <property type="match status" value="1"/>
</dbReference>
<evidence type="ECO:0000259" key="4">
    <source>
        <dbReference type="SMART" id="SM00642"/>
    </source>
</evidence>
<dbReference type="AlphaFoldDB" id="A0A3R7P6H7"/>
<dbReference type="EMBL" id="PXNQ02000001">
    <property type="protein sequence ID" value="RNF36153.1"/>
    <property type="molecule type" value="Genomic_DNA"/>
</dbReference>
<sequence>MAEWWRDAVIYQIYPRSFQDSDGDGLGDLKGITQRLDHVAGLGVDAIWLSPIFTSPMKDMGYDVSDYTDIDPLFGTLADFDALVARAHELGLKVIIDQVISHSSDKHPWFAESRQSRDNPRADWYVWADPNPDGTPPNNWPSVFGGPAWEWEPRRRQYYLHNFLIEQPDLNMHNPAVQDALLETMRFWLERGVDGFRLDTVNYYFHDAELRDNPPNPDHTGPETYGFQQHVHSKNRPENIGFLKRMRALTDEYDARMMVGEVGDGGQTAIDIMAEYTTGSDRLHMCYSFEMLSPDFTAAHFRRCIEGVQKGAPDGHSCWSFSNHDVIRHVTRWQDHAGNPDALARQAAAMLLSFPGTICLYQGEELGQTETELVYEELTDPPALRFWPEVKGRDGCRTPMAWDADAPNAGFSTANPWLPVKAAQAGRAVSIQQADNDSVLAAYRATLSFRKSQTPLRMGQTEFLGLPEPILAFRRIHDGEALTCVFNLSQTPRQLTVTGGASLSGPTHASLSEDRLDLPANGFAWLSGAIDLQA</sequence>
<dbReference type="Gene3D" id="3.20.20.80">
    <property type="entry name" value="Glycosidases"/>
    <property type="match status" value="2"/>
</dbReference>
<evidence type="ECO:0000256" key="1">
    <source>
        <dbReference type="ARBA" id="ARBA00008061"/>
    </source>
</evidence>
<dbReference type="InterPro" id="IPR017853">
    <property type="entry name" value="GH"/>
</dbReference>
<comment type="similarity">
    <text evidence="1">Belongs to the glycosyl hydrolase 13 family.</text>
</comment>
<evidence type="ECO:0000256" key="2">
    <source>
        <dbReference type="ARBA" id="ARBA00022801"/>
    </source>
</evidence>
<dbReference type="OrthoDB" id="9805159at2"/>
<gene>
    <name evidence="5" type="ORF">A7A09_001805</name>
</gene>
<dbReference type="SUPFAM" id="SSF51011">
    <property type="entry name" value="Glycosyl hydrolase domain"/>
    <property type="match status" value="1"/>
</dbReference>
<dbReference type="SUPFAM" id="SSF51445">
    <property type="entry name" value="(Trans)glycosidases"/>
    <property type="match status" value="1"/>
</dbReference>
<organism evidence="5 6">
    <name type="scientific">Paracoccus methylarcula</name>
    <dbReference type="NCBI Taxonomy" id="72022"/>
    <lineage>
        <taxon>Bacteria</taxon>
        <taxon>Pseudomonadati</taxon>
        <taxon>Pseudomonadota</taxon>
        <taxon>Alphaproteobacteria</taxon>
        <taxon>Rhodobacterales</taxon>
        <taxon>Paracoccaceae</taxon>
        <taxon>Paracoccus</taxon>
    </lineage>
</organism>
<evidence type="ECO:0000313" key="6">
    <source>
        <dbReference type="Proteomes" id="UP000238137"/>
    </source>
</evidence>
<dbReference type="Gene3D" id="2.60.40.1180">
    <property type="entry name" value="Golgi alpha-mannosidase II"/>
    <property type="match status" value="1"/>
</dbReference>